<reference evidence="1 2" key="1">
    <citation type="journal article" date="2020" name="Microb. Ecol.">
        <title>Ecogenomics of the Marine Benthic Filamentous Cyanobacterium Adonisia.</title>
        <authorList>
            <person name="Walter J.M."/>
            <person name="Coutinho F.H."/>
            <person name="Leomil L."/>
            <person name="Hargreaves P.I."/>
            <person name="Campeao M.E."/>
            <person name="Vieira V.V."/>
            <person name="Silva B.S."/>
            <person name="Fistarol G.O."/>
            <person name="Salomon P.S."/>
            <person name="Sawabe T."/>
            <person name="Mino S."/>
            <person name="Hosokawa M."/>
            <person name="Miyashita H."/>
            <person name="Maruyama F."/>
            <person name="van Verk M.C."/>
            <person name="Dutilh B.E."/>
            <person name="Thompson C.C."/>
            <person name="Thompson F.L."/>
        </authorList>
    </citation>
    <scope>NUCLEOTIDE SEQUENCE [LARGE SCALE GENOMIC DNA]</scope>
    <source>
        <strain evidence="1 2">CCMR0081</strain>
    </source>
</reference>
<organism evidence="1 2">
    <name type="scientific">Adonisia turfae CCMR0081</name>
    <dbReference type="NCBI Taxonomy" id="2292702"/>
    <lineage>
        <taxon>Bacteria</taxon>
        <taxon>Bacillati</taxon>
        <taxon>Cyanobacteriota</taxon>
        <taxon>Adonisia</taxon>
        <taxon>Adonisia turfae</taxon>
    </lineage>
</organism>
<dbReference type="AlphaFoldDB" id="A0A6M0RXW4"/>
<evidence type="ECO:0000313" key="2">
    <source>
        <dbReference type="Proteomes" id="UP000481033"/>
    </source>
</evidence>
<keyword evidence="2" id="KW-1185">Reference proteome</keyword>
<dbReference type="Proteomes" id="UP000481033">
    <property type="component" value="Unassembled WGS sequence"/>
</dbReference>
<name>A0A6M0RXW4_9CYAN</name>
<comment type="caution">
    <text evidence="1">The sequence shown here is derived from an EMBL/GenBank/DDBJ whole genome shotgun (WGS) entry which is preliminary data.</text>
</comment>
<dbReference type="EMBL" id="QXHD01000004">
    <property type="protein sequence ID" value="NEZ61024.1"/>
    <property type="molecule type" value="Genomic_DNA"/>
</dbReference>
<dbReference type="InterPro" id="IPR018777">
    <property type="entry name" value="Replication_initiator_prot_A"/>
</dbReference>
<gene>
    <name evidence="1" type="ORF">DXZ20_36400</name>
</gene>
<dbReference type="Pfam" id="PF10134">
    <property type="entry name" value="RPA"/>
    <property type="match status" value="1"/>
</dbReference>
<proteinExistence type="predicted"/>
<protein>
    <submittedName>
        <fullName evidence="1">Plasmid replication initiator</fullName>
    </submittedName>
</protein>
<dbReference type="RefSeq" id="WP_163703277.1">
    <property type="nucleotide sequence ID" value="NZ_QXHD01000004.1"/>
</dbReference>
<sequence length="347" mass="40537">MPESATRQLSLFAEDRANLPLKDDRVLMEHPFFSLEKKPQMKPIFYQHDDVEIIVEPGPRGVATIWDKEVLIYIASILNERIERGEIPSHKIRFVAADFLKRTKRSTGKRGYELLLNALDRLRNTSIRTTIASGDEKERRGFGWIESWRTIDRTLPNGKTVMVAVEVTLSDWVFRAITRDRRVLTIHDEYFTMSKGLARRFYELARKHCGRQKSWSISLPRLKDKCGSNREIRRFKADVVSLIRENCLPEYTMEINVARDPARSRITFRPKKLINKTSASQRPKLKGSFELSVHTLIDAKESYPNYDIQHIEQEWRAWAQKKHKDAPLNPDKAFLAFCTRYVANHPI</sequence>
<accession>A0A6M0RXW4</accession>
<evidence type="ECO:0000313" key="1">
    <source>
        <dbReference type="EMBL" id="NEZ61024.1"/>
    </source>
</evidence>